<dbReference type="InterPro" id="IPR050832">
    <property type="entry name" value="Bact_Acetyltransf"/>
</dbReference>
<proteinExistence type="predicted"/>
<comment type="caution">
    <text evidence="4">The sequence shown here is derived from an EMBL/GenBank/DDBJ whole genome shotgun (WGS) entry which is preliminary data.</text>
</comment>
<dbReference type="CDD" id="cd04301">
    <property type="entry name" value="NAT_SF"/>
    <property type="match status" value="1"/>
</dbReference>
<dbReference type="SUPFAM" id="SSF55729">
    <property type="entry name" value="Acyl-CoA N-acyltransferases (Nat)"/>
    <property type="match status" value="1"/>
</dbReference>
<keyword evidence="2 4" id="KW-0012">Acyltransferase</keyword>
<keyword evidence="5" id="KW-1185">Reference proteome</keyword>
<feature type="domain" description="N-acetyltransferase" evidence="3">
    <location>
        <begin position="1"/>
        <end position="145"/>
    </location>
</feature>
<sequence>MPVRAPHSPADFAAYYQLRYQVLRQPWQQPPGSERADDDDAPTTMHALYTTPEGHVAGVARQHPSGPRQIQVRYMAVDPAFQGQGIGRQLLAYLEAGARQQGYTECILHARQEAVPFYERLGYHVVAPSHLLFGSIQHFLMRKEL</sequence>
<dbReference type="Pfam" id="PF13673">
    <property type="entry name" value="Acetyltransf_10"/>
    <property type="match status" value="1"/>
</dbReference>
<dbReference type="AlphaFoldDB" id="A0A2M9B957"/>
<dbReference type="Proteomes" id="UP000228535">
    <property type="component" value="Unassembled WGS sequence"/>
</dbReference>
<protein>
    <submittedName>
        <fullName evidence="4">Putative GNAT family N-acyltransferase</fullName>
    </submittedName>
</protein>
<name>A0A2M9B957_9BACT</name>
<dbReference type="OrthoDB" id="2352823at2"/>
<keyword evidence="1 4" id="KW-0808">Transferase</keyword>
<evidence type="ECO:0000256" key="1">
    <source>
        <dbReference type="ARBA" id="ARBA00022679"/>
    </source>
</evidence>
<dbReference type="PROSITE" id="PS51186">
    <property type="entry name" value="GNAT"/>
    <property type="match status" value="1"/>
</dbReference>
<accession>A0A2M9B957</accession>
<gene>
    <name evidence="4" type="ORF">CLV45_2820</name>
</gene>
<dbReference type="InterPro" id="IPR016181">
    <property type="entry name" value="Acyl_CoA_acyltransferase"/>
</dbReference>
<evidence type="ECO:0000313" key="4">
    <source>
        <dbReference type="EMBL" id="PJJ54482.1"/>
    </source>
</evidence>
<dbReference type="InterPro" id="IPR000182">
    <property type="entry name" value="GNAT_dom"/>
</dbReference>
<evidence type="ECO:0000256" key="2">
    <source>
        <dbReference type="ARBA" id="ARBA00023315"/>
    </source>
</evidence>
<evidence type="ECO:0000313" key="5">
    <source>
        <dbReference type="Proteomes" id="UP000228535"/>
    </source>
</evidence>
<reference evidence="4 5" key="1">
    <citation type="submission" date="2017-11" db="EMBL/GenBank/DDBJ databases">
        <title>Genomic Encyclopedia of Archaeal and Bacterial Type Strains, Phase II (KMG-II): From Individual Species to Whole Genera.</title>
        <authorList>
            <person name="Goeker M."/>
        </authorList>
    </citation>
    <scope>NUCLEOTIDE SEQUENCE [LARGE SCALE GENOMIC DNA]</scope>
    <source>
        <strain evidence="4 5">DSM 11115</strain>
    </source>
</reference>
<dbReference type="Gene3D" id="3.40.630.30">
    <property type="match status" value="1"/>
</dbReference>
<dbReference type="GO" id="GO:0016747">
    <property type="term" value="F:acyltransferase activity, transferring groups other than amino-acyl groups"/>
    <property type="evidence" value="ECO:0007669"/>
    <property type="project" value="InterPro"/>
</dbReference>
<dbReference type="EMBL" id="PGFA01000002">
    <property type="protein sequence ID" value="PJJ54482.1"/>
    <property type="molecule type" value="Genomic_DNA"/>
</dbReference>
<dbReference type="PANTHER" id="PTHR43877">
    <property type="entry name" value="AMINOALKYLPHOSPHONATE N-ACETYLTRANSFERASE-RELATED-RELATED"/>
    <property type="match status" value="1"/>
</dbReference>
<dbReference type="RefSeq" id="WP_100337114.1">
    <property type="nucleotide sequence ID" value="NZ_PGFA01000002.1"/>
</dbReference>
<organism evidence="4 5">
    <name type="scientific">Hymenobacter chitinivorans DSM 11115</name>
    <dbReference type="NCBI Taxonomy" id="1121954"/>
    <lineage>
        <taxon>Bacteria</taxon>
        <taxon>Pseudomonadati</taxon>
        <taxon>Bacteroidota</taxon>
        <taxon>Cytophagia</taxon>
        <taxon>Cytophagales</taxon>
        <taxon>Hymenobacteraceae</taxon>
        <taxon>Hymenobacter</taxon>
    </lineage>
</organism>
<evidence type="ECO:0000259" key="3">
    <source>
        <dbReference type="PROSITE" id="PS51186"/>
    </source>
</evidence>